<dbReference type="Gene3D" id="1.25.40.10">
    <property type="entry name" value="Tetratricopeptide repeat domain"/>
    <property type="match status" value="2"/>
</dbReference>
<proteinExistence type="predicted"/>
<dbReference type="PANTHER" id="PTHR12788:SF10">
    <property type="entry name" value="PROTEIN-TYROSINE SULFOTRANSFERASE"/>
    <property type="match status" value="1"/>
</dbReference>
<comment type="caution">
    <text evidence="3">The sequence shown here is derived from an EMBL/GenBank/DDBJ whole genome shotgun (WGS) entry which is preliminary data.</text>
</comment>
<name>A0A7W7EZM8_9SPHN</name>
<gene>
    <name evidence="3" type="ORF">GGQ96_003447</name>
</gene>
<dbReference type="Pfam" id="PF14559">
    <property type="entry name" value="TPR_19"/>
    <property type="match status" value="1"/>
</dbReference>
<dbReference type="SUPFAM" id="SSF52540">
    <property type="entry name" value="P-loop containing nucleoside triphosphate hydrolases"/>
    <property type="match status" value="1"/>
</dbReference>
<evidence type="ECO:0000313" key="4">
    <source>
        <dbReference type="Proteomes" id="UP000574769"/>
    </source>
</evidence>
<dbReference type="Gene3D" id="3.40.50.300">
    <property type="entry name" value="P-loop containing nucleotide triphosphate hydrolases"/>
    <property type="match status" value="1"/>
</dbReference>
<dbReference type="SUPFAM" id="SSF48452">
    <property type="entry name" value="TPR-like"/>
    <property type="match status" value="1"/>
</dbReference>
<dbReference type="InterPro" id="IPR011990">
    <property type="entry name" value="TPR-like_helical_dom_sf"/>
</dbReference>
<reference evidence="3 4" key="1">
    <citation type="submission" date="2020-08" db="EMBL/GenBank/DDBJ databases">
        <title>Genomic Encyclopedia of Type Strains, Phase IV (KMG-IV): sequencing the most valuable type-strain genomes for metagenomic binning, comparative biology and taxonomic classification.</title>
        <authorList>
            <person name="Goeker M."/>
        </authorList>
    </citation>
    <scope>NUCLEOTIDE SEQUENCE [LARGE SCALE GENOMIC DNA]</scope>
    <source>
        <strain evidence="3 4">DSM 15867</strain>
    </source>
</reference>
<dbReference type="AlphaFoldDB" id="A0A7W7EZM8"/>
<dbReference type="InterPro" id="IPR019734">
    <property type="entry name" value="TPR_rpt"/>
</dbReference>
<accession>A0A7W7EZM8</accession>
<dbReference type="Proteomes" id="UP000574769">
    <property type="component" value="Unassembled WGS sequence"/>
</dbReference>
<dbReference type="RefSeq" id="WP_184116623.1">
    <property type="nucleotide sequence ID" value="NZ_JACHNY010000009.1"/>
</dbReference>
<sequence length="533" mass="60103">MTRPSPSPSHSRWHPRLVDAALALHDNRLGEAEPLLRQHLKADPFDARAIRMLAELAGRIGRYKDAETLLRRALELSPAFHAARANLAIVLYRLNRPMEAIAELDRLLEEEPDHVGHANLKAAALGRIGGFEEAIVLYETVLRDAPEQPRVWMSYGHMLKTVGRQAEGIAAYRRAVAITPWLGEAWWSLANLKTVAFDDADIAAMTDAQARDDVSVEDRFHLDFALGKAFEDRRRAADAFAHYAAGNRLRRTRIVYDADETRRFVDDSIATLDTDLIAVRAGQGSLAPDPIFILGMPRAGSTLIEQILSSHPLVEGTSELPDVPALARSVADYPRGLVALDGPRLRAMGDDYLRRAAVQRRTDRPFFIDKLPNNWAHLPLILLMLPNARVIDARRHPLGCCFSNYKQHFARGQTFSYDLADMGRYYRDYVRLMAHIDRVAPGRVHRVFYERMVDDTEVEVRRLLAACGLDWDPACLAFHETRRAVRTASSEQVRRPIYRDGTEAWKPFDPWLGPLRASLGDVLSAYPMVPAFD</sequence>
<dbReference type="PANTHER" id="PTHR12788">
    <property type="entry name" value="PROTEIN-TYROSINE SULFOTRANSFERASE 2"/>
    <property type="match status" value="1"/>
</dbReference>
<feature type="repeat" description="TPR" evidence="2">
    <location>
        <begin position="47"/>
        <end position="80"/>
    </location>
</feature>
<dbReference type="GO" id="GO:0008476">
    <property type="term" value="F:protein-tyrosine sulfotransferase activity"/>
    <property type="evidence" value="ECO:0007669"/>
    <property type="project" value="InterPro"/>
</dbReference>
<keyword evidence="1" id="KW-0808">Transferase</keyword>
<dbReference type="Pfam" id="PF13181">
    <property type="entry name" value="TPR_8"/>
    <property type="match status" value="1"/>
</dbReference>
<dbReference type="Pfam" id="PF13469">
    <property type="entry name" value="Sulfotransfer_3"/>
    <property type="match status" value="1"/>
</dbReference>
<dbReference type="EMBL" id="JACHNY010000009">
    <property type="protein sequence ID" value="MBB4619294.1"/>
    <property type="molecule type" value="Genomic_DNA"/>
</dbReference>
<keyword evidence="2" id="KW-0802">TPR repeat</keyword>
<dbReference type="InterPro" id="IPR027417">
    <property type="entry name" value="P-loop_NTPase"/>
</dbReference>
<dbReference type="PROSITE" id="PS50005">
    <property type="entry name" value="TPR"/>
    <property type="match status" value="1"/>
</dbReference>
<protein>
    <submittedName>
        <fullName evidence="3">Tetratricopeptide (TPR) repeat protein</fullName>
    </submittedName>
</protein>
<keyword evidence="4" id="KW-1185">Reference proteome</keyword>
<evidence type="ECO:0000313" key="3">
    <source>
        <dbReference type="EMBL" id="MBB4619294.1"/>
    </source>
</evidence>
<dbReference type="SMART" id="SM00028">
    <property type="entry name" value="TPR"/>
    <property type="match status" value="4"/>
</dbReference>
<dbReference type="InterPro" id="IPR026634">
    <property type="entry name" value="TPST-like"/>
</dbReference>
<evidence type="ECO:0000256" key="2">
    <source>
        <dbReference type="PROSITE-ProRule" id="PRU00339"/>
    </source>
</evidence>
<evidence type="ECO:0000256" key="1">
    <source>
        <dbReference type="ARBA" id="ARBA00022679"/>
    </source>
</evidence>
<organism evidence="3 4">
    <name type="scientific">Sphingomonas abaci</name>
    <dbReference type="NCBI Taxonomy" id="237611"/>
    <lineage>
        <taxon>Bacteria</taxon>
        <taxon>Pseudomonadati</taxon>
        <taxon>Pseudomonadota</taxon>
        <taxon>Alphaproteobacteria</taxon>
        <taxon>Sphingomonadales</taxon>
        <taxon>Sphingomonadaceae</taxon>
        <taxon>Sphingomonas</taxon>
    </lineage>
</organism>